<accession>A0ABM6TXP6</accession>
<feature type="coiled-coil region" evidence="1">
    <location>
        <begin position="95"/>
        <end position="122"/>
    </location>
</feature>
<dbReference type="GeneID" id="62763637"/>
<name>A0ABM6TXP6_FUSMR</name>
<evidence type="ECO:0000256" key="1">
    <source>
        <dbReference type="SAM" id="Coils"/>
    </source>
</evidence>
<keyword evidence="1" id="KW-0175">Coiled coil</keyword>
<reference evidence="3" key="1">
    <citation type="journal article" date="2018" name="MSphere">
        <title>Fusobacterium Genomics Using MinION and Illumina Sequencing Enables Genome Completion and Correction.</title>
        <authorList>
            <person name="Todd S.M."/>
            <person name="Settlage R.E."/>
            <person name="Lahmers K.K."/>
            <person name="Slade D.J."/>
        </authorList>
    </citation>
    <scope>NUCLEOTIDE SEQUENCE [LARGE SCALE GENOMIC DNA]</scope>
    <source>
        <strain evidence="3">ATCC 9817</strain>
    </source>
</reference>
<dbReference type="EMBL" id="CP028102">
    <property type="protein sequence ID" value="AVQ19200.1"/>
    <property type="molecule type" value="Genomic_DNA"/>
</dbReference>
<dbReference type="RefSeq" id="WP_005885693.1">
    <property type="nucleotide sequence ID" value="NZ_CAXSWX010000004.1"/>
</dbReference>
<evidence type="ECO:0000313" key="2">
    <source>
        <dbReference type="EMBL" id="AVQ19200.1"/>
    </source>
</evidence>
<dbReference type="Proteomes" id="UP000240258">
    <property type="component" value="Chromosome"/>
</dbReference>
<organism evidence="2 3">
    <name type="scientific">Fusobacterium mortiferum ATCC 9817</name>
    <dbReference type="NCBI Taxonomy" id="469616"/>
    <lineage>
        <taxon>Bacteria</taxon>
        <taxon>Fusobacteriati</taxon>
        <taxon>Fusobacteriota</taxon>
        <taxon>Fusobacteriia</taxon>
        <taxon>Fusobacteriales</taxon>
        <taxon>Fusobacteriaceae</taxon>
        <taxon>Fusobacterium</taxon>
    </lineage>
</organism>
<keyword evidence="3" id="KW-1185">Reference proteome</keyword>
<evidence type="ECO:0000313" key="3">
    <source>
        <dbReference type="Proteomes" id="UP000240258"/>
    </source>
</evidence>
<sequence length="133" mass="15864">MENNNIPIITIDYFEEVYIEHVINTLRISKDEFRAKLESIDSTSINKKADRFITTYLKNRTDKLTEDNWIAAKELYIQWKLFEGIEREEESRDKKETLIELLELFKNEVIELEDEEIESQKKVAKIIVHSRGV</sequence>
<proteinExistence type="predicted"/>
<protein>
    <submittedName>
        <fullName evidence="2">Uncharacterized protein</fullName>
    </submittedName>
</protein>
<gene>
    <name evidence="2" type="ORF">C4N19_08865</name>
</gene>